<dbReference type="InterPro" id="IPR020622">
    <property type="entry name" value="Ala_racemase_pyridoxalP-BS"/>
</dbReference>
<evidence type="ECO:0000256" key="6">
    <source>
        <dbReference type="PIRSR" id="PIRSR600821-52"/>
    </source>
</evidence>
<feature type="binding site" evidence="4 6">
    <location>
        <position position="137"/>
    </location>
    <ligand>
        <name>substrate</name>
    </ligand>
</feature>
<evidence type="ECO:0000313" key="8">
    <source>
        <dbReference type="EMBL" id="PFG18114.1"/>
    </source>
</evidence>
<dbReference type="InterPro" id="IPR001608">
    <property type="entry name" value="Ala_racemase_N"/>
</dbReference>
<comment type="catalytic activity">
    <reaction evidence="4">
        <text>L-alanine = D-alanine</text>
        <dbReference type="Rhea" id="RHEA:20249"/>
        <dbReference type="ChEBI" id="CHEBI:57416"/>
        <dbReference type="ChEBI" id="CHEBI:57972"/>
        <dbReference type="EC" id="5.1.1.1"/>
    </reaction>
</comment>
<dbReference type="CDD" id="cd00430">
    <property type="entry name" value="PLPDE_III_AR"/>
    <property type="match status" value="1"/>
</dbReference>
<dbReference type="EMBL" id="PDJC01000001">
    <property type="protein sequence ID" value="PFG18114.1"/>
    <property type="molecule type" value="Genomic_DNA"/>
</dbReference>
<dbReference type="UniPathway" id="UPA00042">
    <property type="reaction ID" value="UER00497"/>
</dbReference>
<dbReference type="GO" id="GO:0030170">
    <property type="term" value="F:pyridoxal phosphate binding"/>
    <property type="evidence" value="ECO:0007669"/>
    <property type="project" value="UniProtKB-UniRule"/>
</dbReference>
<accession>A0A2A9CUM0</accession>
<keyword evidence="3 4" id="KW-0413">Isomerase</keyword>
<proteinExistence type="inferred from homology"/>
<dbReference type="NCBIfam" id="TIGR00492">
    <property type="entry name" value="alr"/>
    <property type="match status" value="1"/>
</dbReference>
<evidence type="ECO:0000259" key="7">
    <source>
        <dbReference type="SMART" id="SM01005"/>
    </source>
</evidence>
<protein>
    <recommendedName>
        <fullName evidence="4">Alanine racemase</fullName>
        <ecNumber evidence="4">5.1.1.1</ecNumber>
    </recommendedName>
</protein>
<dbReference type="InterPro" id="IPR029066">
    <property type="entry name" value="PLP-binding_barrel"/>
</dbReference>
<evidence type="ECO:0000256" key="5">
    <source>
        <dbReference type="PIRSR" id="PIRSR600821-50"/>
    </source>
</evidence>
<dbReference type="PANTHER" id="PTHR30511">
    <property type="entry name" value="ALANINE RACEMASE"/>
    <property type="match status" value="1"/>
</dbReference>
<comment type="pathway">
    <text evidence="4">Amino-acid biosynthesis; D-alanine biosynthesis; D-alanine from L-alanine: step 1/1.</text>
</comment>
<dbReference type="SMART" id="SM01005">
    <property type="entry name" value="Ala_racemase_C"/>
    <property type="match status" value="1"/>
</dbReference>
<dbReference type="GO" id="GO:0005829">
    <property type="term" value="C:cytosol"/>
    <property type="evidence" value="ECO:0007669"/>
    <property type="project" value="TreeGrafter"/>
</dbReference>
<gene>
    <name evidence="8" type="ORF">ATK74_2694</name>
</gene>
<comment type="caution">
    <text evidence="8">The sequence shown here is derived from an EMBL/GenBank/DDBJ whole genome shotgun (WGS) entry which is preliminary data.</text>
</comment>
<dbReference type="SUPFAM" id="SSF50621">
    <property type="entry name" value="Alanine racemase C-terminal domain-like"/>
    <property type="match status" value="1"/>
</dbReference>
<reference evidence="8 9" key="1">
    <citation type="submission" date="2017-10" db="EMBL/GenBank/DDBJ databases">
        <title>Sequencing the genomes of 1000 actinobacteria strains.</title>
        <authorList>
            <person name="Klenk H.-P."/>
        </authorList>
    </citation>
    <scope>NUCLEOTIDE SEQUENCE [LARGE SCALE GENOMIC DNA]</scope>
    <source>
        <strain evidence="8 9">DSM 15597</strain>
    </source>
</reference>
<dbReference type="Gene3D" id="2.40.37.10">
    <property type="entry name" value="Lyase, Ornithine Decarboxylase, Chain A, domain 1"/>
    <property type="match status" value="1"/>
</dbReference>
<dbReference type="OrthoDB" id="9813814at2"/>
<dbReference type="GO" id="GO:0030632">
    <property type="term" value="P:D-alanine biosynthetic process"/>
    <property type="evidence" value="ECO:0007669"/>
    <property type="project" value="UniProtKB-UniRule"/>
</dbReference>
<comment type="cofactor">
    <cofactor evidence="1 4 5">
        <name>pyridoxal 5'-phosphate</name>
        <dbReference type="ChEBI" id="CHEBI:597326"/>
    </cofactor>
</comment>
<evidence type="ECO:0000256" key="3">
    <source>
        <dbReference type="ARBA" id="ARBA00023235"/>
    </source>
</evidence>
<sequence>MSPRPAPSVATTRGDHIVANLNAIRQHVGGRQLLVAVKADAYGHGAVEVSRLLERTGAAEWLGVATVSEGITLREAGITLPILKLSMARGDEVADAVAADLSLVVVDAESIAEASAAASAQGKTISVHLKVDTGMRRIGCPPEQAVELAQQAVAAPGLKLVGIMSHLPISDVPVGEEFTRGQIALFATTAAEVETAVGPLIKHLAASGAVLTYPEAWFDLVRPGIIAYGDYPDPLSPRSVPLLPTLEWRSTLTFVKKIAAGETVGYSRAWTAPHDTWIGTVPIGYADGYNRRFSNNARMLVNGRSCEVAGRICMDQVMIDLGPDATDQVGDVVTILGRDGDEEITTAELAVRMGTIPYEVTCLITPRVGRAFVS</sequence>
<dbReference type="PANTHER" id="PTHR30511:SF0">
    <property type="entry name" value="ALANINE RACEMASE, CATABOLIC-RELATED"/>
    <property type="match status" value="1"/>
</dbReference>
<dbReference type="Gene3D" id="3.20.20.10">
    <property type="entry name" value="Alanine racemase"/>
    <property type="match status" value="1"/>
</dbReference>
<evidence type="ECO:0000256" key="4">
    <source>
        <dbReference type="HAMAP-Rule" id="MF_01201"/>
    </source>
</evidence>
<feature type="modified residue" description="N6-(pyridoxal phosphate)lysine" evidence="4 5">
    <location>
        <position position="38"/>
    </location>
</feature>
<dbReference type="RefSeq" id="WP_098461490.1">
    <property type="nucleotide sequence ID" value="NZ_PDJC01000001.1"/>
</dbReference>
<keyword evidence="2 4" id="KW-0663">Pyridoxal phosphate</keyword>
<dbReference type="EC" id="5.1.1.1" evidence="4"/>
<dbReference type="GO" id="GO:0009252">
    <property type="term" value="P:peptidoglycan biosynthetic process"/>
    <property type="evidence" value="ECO:0007669"/>
    <property type="project" value="TreeGrafter"/>
</dbReference>
<dbReference type="SUPFAM" id="SSF51419">
    <property type="entry name" value="PLP-binding barrel"/>
    <property type="match status" value="1"/>
</dbReference>
<feature type="active site" description="Proton acceptor; specific for D-alanine" evidence="4">
    <location>
        <position position="38"/>
    </location>
</feature>
<dbReference type="InterPro" id="IPR011079">
    <property type="entry name" value="Ala_racemase_C"/>
</dbReference>
<dbReference type="Pfam" id="PF00842">
    <property type="entry name" value="Ala_racemase_C"/>
    <property type="match status" value="1"/>
</dbReference>
<organism evidence="8 9">
    <name type="scientific">Propionicimonas paludicola</name>
    <dbReference type="NCBI Taxonomy" id="185243"/>
    <lineage>
        <taxon>Bacteria</taxon>
        <taxon>Bacillati</taxon>
        <taxon>Actinomycetota</taxon>
        <taxon>Actinomycetes</taxon>
        <taxon>Propionibacteriales</taxon>
        <taxon>Nocardioidaceae</taxon>
        <taxon>Propionicimonas</taxon>
    </lineage>
</organism>
<evidence type="ECO:0000313" key="9">
    <source>
        <dbReference type="Proteomes" id="UP000226079"/>
    </source>
</evidence>
<feature type="active site" description="Proton acceptor; specific for L-alanine" evidence="4">
    <location>
        <position position="266"/>
    </location>
</feature>
<dbReference type="AlphaFoldDB" id="A0A2A9CUM0"/>
<comment type="function">
    <text evidence="4">Catalyzes the interconversion of L-alanine and D-alanine. May also act on other amino acids.</text>
</comment>
<feature type="binding site" evidence="4 6">
    <location>
        <position position="314"/>
    </location>
    <ligand>
        <name>substrate</name>
    </ligand>
</feature>
<name>A0A2A9CUM0_9ACTN</name>
<dbReference type="Proteomes" id="UP000226079">
    <property type="component" value="Unassembled WGS sequence"/>
</dbReference>
<comment type="similarity">
    <text evidence="4">Belongs to the alanine racemase family.</text>
</comment>
<dbReference type="HAMAP" id="MF_01201">
    <property type="entry name" value="Ala_racemase"/>
    <property type="match status" value="1"/>
</dbReference>
<evidence type="ECO:0000256" key="2">
    <source>
        <dbReference type="ARBA" id="ARBA00022898"/>
    </source>
</evidence>
<dbReference type="InterPro" id="IPR009006">
    <property type="entry name" value="Ala_racemase/Decarboxylase_C"/>
</dbReference>
<evidence type="ECO:0000256" key="1">
    <source>
        <dbReference type="ARBA" id="ARBA00001933"/>
    </source>
</evidence>
<dbReference type="GO" id="GO:0008784">
    <property type="term" value="F:alanine racemase activity"/>
    <property type="evidence" value="ECO:0007669"/>
    <property type="project" value="UniProtKB-UniRule"/>
</dbReference>
<keyword evidence="9" id="KW-1185">Reference proteome</keyword>
<dbReference type="FunFam" id="3.20.20.10:FF:000002">
    <property type="entry name" value="Alanine racemase"/>
    <property type="match status" value="1"/>
</dbReference>
<dbReference type="PROSITE" id="PS00395">
    <property type="entry name" value="ALANINE_RACEMASE"/>
    <property type="match status" value="1"/>
</dbReference>
<dbReference type="PRINTS" id="PR00992">
    <property type="entry name" value="ALARACEMASE"/>
</dbReference>
<feature type="domain" description="Alanine racemase C-terminal" evidence="7">
    <location>
        <begin position="245"/>
        <end position="373"/>
    </location>
</feature>
<dbReference type="InterPro" id="IPR000821">
    <property type="entry name" value="Ala_racemase"/>
</dbReference>
<dbReference type="Pfam" id="PF01168">
    <property type="entry name" value="Ala_racemase_N"/>
    <property type="match status" value="1"/>
</dbReference>